<reference evidence="3" key="2">
    <citation type="submission" date="2021-04" db="EMBL/GenBank/DDBJ databases">
        <authorList>
            <person name="Gilroy R."/>
        </authorList>
    </citation>
    <scope>NUCLEOTIDE SEQUENCE</scope>
    <source>
        <strain evidence="3">ChiGjej1B1-1692</strain>
    </source>
</reference>
<evidence type="ECO:0000313" key="3">
    <source>
        <dbReference type="EMBL" id="HJC37845.1"/>
    </source>
</evidence>
<proteinExistence type="predicted"/>
<evidence type="ECO:0008006" key="5">
    <source>
        <dbReference type="Google" id="ProtNLM"/>
    </source>
</evidence>
<evidence type="ECO:0000256" key="1">
    <source>
        <dbReference type="SAM" id="Phobius"/>
    </source>
</evidence>
<organism evidence="3 4">
    <name type="scientific">Candidatus Mediterraneibacter faecigallinarum</name>
    <dbReference type="NCBI Taxonomy" id="2838669"/>
    <lineage>
        <taxon>Bacteria</taxon>
        <taxon>Bacillati</taxon>
        <taxon>Bacillota</taxon>
        <taxon>Clostridia</taxon>
        <taxon>Lachnospirales</taxon>
        <taxon>Lachnospiraceae</taxon>
        <taxon>Mediterraneibacter</taxon>
    </lineage>
</organism>
<evidence type="ECO:0000313" key="4">
    <source>
        <dbReference type="Proteomes" id="UP000823894"/>
    </source>
</evidence>
<feature type="signal peptide" evidence="2">
    <location>
        <begin position="1"/>
        <end position="33"/>
    </location>
</feature>
<sequence length="2024" mass="222389">MQKRNKKRVSDRILAAVLSLVLVMSMLPVQVSAATPEHPDSVTITVTDETGAPLTDVRVEYTVYSAQHVSDVHQGAEITDEYGAVEVLPSADYVEGDLTLSAVLSKDGYYTDSESFNGIAIEASDQDFPVTLKSIRVPGITATPASVTYDGGFHDAVIVNGVQEGDRVSYRLGEGDWTETVPQIREAGTYSVQVRVQRDGYDDYMETVEAEVKKASITLEAEPLNSVYNGRMQAAIEITGGIEPGDRVTYSLNDGEEQREIPRIENAGEYSVTVNVYRNENYESFTQTYTAVIEQANIEGLSADLYTGVYDGKSHAAVLAVRGLERRDTVEYRMNGSEWSEDMPEVTDAGEYTVNIRVTRNDQNYRPTEVVDMNPMTVVVQQAEPNIEFAEEHTETTVSFDAANPENNKYDFSAVCDTFENPQITYKVENSSQDDPTPIGEIASIDENGQLTVFKGGYVILITATVSGDGKNYKDGSVEYELGILNEEEDLISFAAAELAYTFGENNGIVADQQAEKKHNDDNGEISYSGTEADTGRNLDQLGISVDRNSGRVRISDYSRLGEALESGGGTVEIEITAHKEPGTKKSFWFWIPDKVIYDECDKTYTVEISFAASVENGYLLQDPDGVQLSAPNGTSGWYNTAVTAVPAVEGYRIAKDTPVSFETSVVFNDQGTAERRIYLQNASGGISAPEVIPVEKIDSEKPDSSRITIEYSDPVSPFMEMLGRLFGFYKDEVEVTFTAYDETSGVDSFAWTYSREAGASASNLETAEGSVSAVQDEDDPTKYTAQITLPEEQAEQMRGYLSVNATDKAGLTSENMTDDGRIIVVDSVSPKCSVSFGLKDAGGTTQEYDGRHYFSDDVELSFSITEANFFAEDVRIWVSKDNGEAYQAEPEWTNGAAQDEHVASYTLSGDGDYSVRMEYADRSGNVMNSYQSPVIVIDTIDPVIEFDYADYTDRDHPQTAWITITEHNFRAEDIEVVTDARDINGNPVQAEDLQQYLRTAEWTQDGDVHTAEISDEFVDAIYNLTLDYKDLSLRSAEQVKSGEFIVDHTAPDLDAMDITYSTPITETILSAVTFGFYNPSVEVTFTAEDPISGIDYFIWSYEKEEGASDINVPEYGDAKLEAEQDAADKAVFTATVTLPKDEAEQLRGSLAFNATDKYNNVSQKLTDTDNVIIVDTIAPEMTAEFDTPSRIVGSNMYYNKDAGVSFTVTEANFYPEDVQVEISKDGGAFTRVIPEWTEVSTDVHVGRYTVSAPSDHSGDGDYVIRVNYTDRSSNRMETYTSDIITIDTIAPVINVSYLNHDVKNTLQDTAGNARDYYDTVQTAVVTVREHNFEASEVDLQIAAEDVSGSALNADALNSKSSWSSAGDTHTITITYPGDANYTFDVAYADLATNEAADYSKDYFTVDTTAPKNLSVSYSSSVLDTILEGITFGFYNARMTVTIQAEDDISGVHDFNYSYIKAAGVSMVNAELLDQLIDEAGISYSEDRSTAVTTFEIPREMLTNNNQFNGNVEFTASDRSVNDTEYSAAERIVVDNIAPTASVEYNSPVNTEDGISYYDGPINASLTVNEANFYPGDVNVTVTRDGAAYPVAPSWSDASTDVHTGTFTLTEDGDYVVTVTYSDKSGNTMSTYTSNQMTIDTEITDPVILVNGEEANGRAFKEDVVPSVSFSDINFDSYEIRLARTRYNDIDADVTEQYIGGGVTVSAEGGTGSFDTFTREADTDGIYTLTVSMTDKAGHSAEAETVFTVNRFGSVYVYDNYLSSLIADGGAYVQEVDDDLIITEYNADKLVENSLDIAVSRDGRPVSEVDYDVTPEINEQAAVGSSGWYQYRYVISKDNFAEDGVYKVSVSSKDATGNSPETANYKDQDILFRVDSTAPEINSITGLEESIINATDVDVDYTLYDTIGLESVEVYVDGEKVDEVTDFSKDMNNYEGMFTIGERQSAQTVRLVVEDKAGNVTDTDSDEFESAYAFNRVVTVSTNFFVRFYANKTLFWGSIIVVVLAAGGITFVILRKSRKGEKSE</sequence>
<reference evidence="3" key="1">
    <citation type="journal article" date="2021" name="PeerJ">
        <title>Extensive microbial diversity within the chicken gut microbiome revealed by metagenomics and culture.</title>
        <authorList>
            <person name="Gilroy R."/>
            <person name="Ravi A."/>
            <person name="Getino M."/>
            <person name="Pursley I."/>
            <person name="Horton D.L."/>
            <person name="Alikhan N.F."/>
            <person name="Baker D."/>
            <person name="Gharbi K."/>
            <person name="Hall N."/>
            <person name="Watson M."/>
            <person name="Adriaenssens E.M."/>
            <person name="Foster-Nyarko E."/>
            <person name="Jarju S."/>
            <person name="Secka A."/>
            <person name="Antonio M."/>
            <person name="Oren A."/>
            <person name="Chaudhuri R.R."/>
            <person name="La Ragione R."/>
            <person name="Hildebrand F."/>
            <person name="Pallen M.J."/>
        </authorList>
    </citation>
    <scope>NUCLEOTIDE SEQUENCE</scope>
    <source>
        <strain evidence="3">ChiGjej1B1-1692</strain>
    </source>
</reference>
<accession>A0A9D2SXU1</accession>
<dbReference type="EMBL" id="DWWK01000024">
    <property type="protein sequence ID" value="HJC37845.1"/>
    <property type="molecule type" value="Genomic_DNA"/>
</dbReference>
<keyword evidence="1" id="KW-0812">Transmembrane</keyword>
<protein>
    <recommendedName>
        <fullName evidence="5">Ig-like domain-containing protein</fullName>
    </recommendedName>
</protein>
<feature type="transmembrane region" description="Helical" evidence="1">
    <location>
        <begin position="1994"/>
        <end position="2014"/>
    </location>
</feature>
<dbReference type="Proteomes" id="UP000823894">
    <property type="component" value="Unassembled WGS sequence"/>
</dbReference>
<keyword evidence="1" id="KW-0472">Membrane</keyword>
<name>A0A9D2SXU1_9FIRM</name>
<evidence type="ECO:0000256" key="2">
    <source>
        <dbReference type="SAM" id="SignalP"/>
    </source>
</evidence>
<keyword evidence="2" id="KW-0732">Signal</keyword>
<feature type="chain" id="PRO_5039127474" description="Ig-like domain-containing protein" evidence="2">
    <location>
        <begin position="34"/>
        <end position="2024"/>
    </location>
</feature>
<comment type="caution">
    <text evidence="3">The sequence shown here is derived from an EMBL/GenBank/DDBJ whole genome shotgun (WGS) entry which is preliminary data.</text>
</comment>
<keyword evidence="1" id="KW-1133">Transmembrane helix</keyword>
<gene>
    <name evidence="3" type="ORF">H9757_02080</name>
</gene>